<dbReference type="AlphaFoldDB" id="A0A392TG75"/>
<dbReference type="EMBL" id="LXQA010553951">
    <property type="protein sequence ID" value="MCI58915.1"/>
    <property type="molecule type" value="Genomic_DNA"/>
</dbReference>
<organism evidence="1 2">
    <name type="scientific">Trifolium medium</name>
    <dbReference type="NCBI Taxonomy" id="97028"/>
    <lineage>
        <taxon>Eukaryota</taxon>
        <taxon>Viridiplantae</taxon>
        <taxon>Streptophyta</taxon>
        <taxon>Embryophyta</taxon>
        <taxon>Tracheophyta</taxon>
        <taxon>Spermatophyta</taxon>
        <taxon>Magnoliopsida</taxon>
        <taxon>eudicotyledons</taxon>
        <taxon>Gunneridae</taxon>
        <taxon>Pentapetalae</taxon>
        <taxon>rosids</taxon>
        <taxon>fabids</taxon>
        <taxon>Fabales</taxon>
        <taxon>Fabaceae</taxon>
        <taxon>Papilionoideae</taxon>
        <taxon>50 kb inversion clade</taxon>
        <taxon>NPAAA clade</taxon>
        <taxon>Hologalegina</taxon>
        <taxon>IRL clade</taxon>
        <taxon>Trifolieae</taxon>
        <taxon>Trifolium</taxon>
    </lineage>
</organism>
<feature type="non-terminal residue" evidence="1">
    <location>
        <position position="1"/>
    </location>
</feature>
<comment type="caution">
    <text evidence="1">The sequence shown here is derived from an EMBL/GenBank/DDBJ whole genome shotgun (WGS) entry which is preliminary data.</text>
</comment>
<reference evidence="1 2" key="1">
    <citation type="journal article" date="2018" name="Front. Plant Sci.">
        <title>Red Clover (Trifolium pratense) and Zigzag Clover (T. medium) - A Picture of Genomic Similarities and Differences.</title>
        <authorList>
            <person name="Dluhosova J."/>
            <person name="Istvanek J."/>
            <person name="Nedelnik J."/>
            <person name="Repkova J."/>
        </authorList>
    </citation>
    <scope>NUCLEOTIDE SEQUENCE [LARGE SCALE GENOMIC DNA]</scope>
    <source>
        <strain evidence="2">cv. 10/8</strain>
        <tissue evidence="1">Leaf</tissue>
    </source>
</reference>
<dbReference type="Proteomes" id="UP000265520">
    <property type="component" value="Unassembled WGS sequence"/>
</dbReference>
<name>A0A392TG75_9FABA</name>
<keyword evidence="2" id="KW-1185">Reference proteome</keyword>
<evidence type="ECO:0000313" key="1">
    <source>
        <dbReference type="EMBL" id="MCI58915.1"/>
    </source>
</evidence>
<proteinExistence type="predicted"/>
<evidence type="ECO:0000313" key="2">
    <source>
        <dbReference type="Proteomes" id="UP000265520"/>
    </source>
</evidence>
<sequence length="65" mass="7332">EIKSVGTDKVFKVNGQRLKLLRPAQYPLRPAQLRTWGTRFGSAFCAQRSTFCAQRRSLFTGLTDG</sequence>
<accession>A0A392TG75</accession>
<protein>
    <submittedName>
        <fullName evidence="1">Uncharacterized protein</fullName>
    </submittedName>
</protein>